<evidence type="ECO:0000313" key="2">
    <source>
        <dbReference type="EMBL" id="KKB56743.1"/>
    </source>
</evidence>
<dbReference type="PATRIC" id="fig|1203610.3.peg.2442"/>
<dbReference type="STRING" id="1203610.HMPREF1536_02379"/>
<dbReference type="HOGENOM" id="CLU_2767463_0_0_10"/>
<evidence type="ECO:0000313" key="3">
    <source>
        <dbReference type="Proteomes" id="UP000033035"/>
    </source>
</evidence>
<dbReference type="AlphaFoldDB" id="A0A0F5JGA5"/>
<proteinExistence type="predicted"/>
<evidence type="ECO:0000256" key="1">
    <source>
        <dbReference type="SAM" id="MobiDB-lite"/>
    </source>
</evidence>
<gene>
    <name evidence="2" type="ORF">HMPREF1536_02379</name>
</gene>
<dbReference type="EMBL" id="AQHW01000014">
    <property type="protein sequence ID" value="KKB56743.1"/>
    <property type="molecule type" value="Genomic_DNA"/>
</dbReference>
<feature type="region of interest" description="Disordered" evidence="1">
    <location>
        <begin position="26"/>
        <end position="50"/>
    </location>
</feature>
<sequence>MEQQAMTTQTRPMMPLTVGMPASIRIRKNTPPTAPAVPEMPEIKLPPRGTTGPVHISKLLEPLQQIIRHPDRNRLLAEFFKDA</sequence>
<keyword evidence="3" id="KW-1185">Reference proteome</keyword>
<organism evidence="2 3">
    <name type="scientific">Parabacteroides gordonii MS-1 = DSM 23371</name>
    <dbReference type="NCBI Taxonomy" id="1203610"/>
    <lineage>
        <taxon>Bacteria</taxon>
        <taxon>Pseudomonadati</taxon>
        <taxon>Bacteroidota</taxon>
        <taxon>Bacteroidia</taxon>
        <taxon>Bacteroidales</taxon>
        <taxon>Tannerellaceae</taxon>
        <taxon>Parabacteroides</taxon>
    </lineage>
</organism>
<dbReference type="Proteomes" id="UP000033035">
    <property type="component" value="Unassembled WGS sequence"/>
</dbReference>
<comment type="caution">
    <text evidence="2">The sequence shown here is derived from an EMBL/GenBank/DDBJ whole genome shotgun (WGS) entry which is preliminary data.</text>
</comment>
<name>A0A0F5JGA5_9BACT</name>
<dbReference type="GeneID" id="86890917"/>
<accession>A0A0F5JGA5</accession>
<reference evidence="2 3" key="1">
    <citation type="submission" date="2013-04" db="EMBL/GenBank/DDBJ databases">
        <title>The Genome Sequence of Parabacteroides gordonii DSM 23371.</title>
        <authorList>
            <consortium name="The Broad Institute Genomics Platform"/>
            <person name="Earl A."/>
            <person name="Ward D."/>
            <person name="Feldgarden M."/>
            <person name="Gevers D."/>
            <person name="Martens E."/>
            <person name="Sakamoto M."/>
            <person name="Benno Y."/>
            <person name="Suzuki N."/>
            <person name="Matsunaga N."/>
            <person name="Koshihara K."/>
            <person name="Seki M."/>
            <person name="Komiya H."/>
            <person name="Walker B."/>
            <person name="Young S."/>
            <person name="Zeng Q."/>
            <person name="Gargeya S."/>
            <person name="Fitzgerald M."/>
            <person name="Haas B."/>
            <person name="Abouelleil A."/>
            <person name="Allen A.W."/>
            <person name="Alvarado L."/>
            <person name="Arachchi H.M."/>
            <person name="Berlin A.M."/>
            <person name="Chapman S.B."/>
            <person name="Gainer-Dewar J."/>
            <person name="Goldberg J."/>
            <person name="Griggs A."/>
            <person name="Gujja S."/>
            <person name="Hansen M."/>
            <person name="Howarth C."/>
            <person name="Imamovic A."/>
            <person name="Ireland A."/>
            <person name="Larimer J."/>
            <person name="McCowan C."/>
            <person name="Murphy C."/>
            <person name="Pearson M."/>
            <person name="Poon T.W."/>
            <person name="Priest M."/>
            <person name="Roberts A."/>
            <person name="Saif S."/>
            <person name="Shea T."/>
            <person name="Sisk P."/>
            <person name="Sykes S."/>
            <person name="Wortman J."/>
            <person name="Nusbaum C."/>
            <person name="Birren B."/>
        </authorList>
    </citation>
    <scope>NUCLEOTIDE SEQUENCE [LARGE SCALE GENOMIC DNA]</scope>
    <source>
        <strain evidence="2 3">MS-1</strain>
    </source>
</reference>
<dbReference type="RefSeq" id="WP_028728122.1">
    <property type="nucleotide sequence ID" value="NZ_AUAE01000026.1"/>
</dbReference>
<protein>
    <submittedName>
        <fullName evidence="2">Uncharacterized protein</fullName>
    </submittedName>
</protein>